<dbReference type="AlphaFoldDB" id="A0AA86U063"/>
<gene>
    <name evidence="3" type="ORF">HINF_LOCUS24360</name>
    <name evidence="4" type="ORF">HINF_LOCUS75052</name>
</gene>
<keyword evidence="3" id="KW-0238">DNA-binding</keyword>
<dbReference type="GO" id="GO:0003677">
    <property type="term" value="F:DNA binding"/>
    <property type="evidence" value="ECO:0007669"/>
    <property type="project" value="UniProtKB-KW"/>
</dbReference>
<dbReference type="InterPro" id="IPR001005">
    <property type="entry name" value="SANT/Myb"/>
</dbReference>
<keyword evidence="5" id="KW-1185">Reference proteome</keyword>
<dbReference type="PROSITE" id="PS51294">
    <property type="entry name" value="HTH_MYB"/>
    <property type="match status" value="1"/>
</dbReference>
<dbReference type="CDD" id="cd00167">
    <property type="entry name" value="SANT"/>
    <property type="match status" value="1"/>
</dbReference>
<comment type="caution">
    <text evidence="3">The sequence shown here is derived from an EMBL/GenBank/DDBJ whole genome shotgun (WGS) entry which is preliminary data.</text>
</comment>
<evidence type="ECO:0000259" key="2">
    <source>
        <dbReference type="PROSITE" id="PS51294"/>
    </source>
</evidence>
<proteinExistence type="predicted"/>
<protein>
    <submittedName>
        <fullName evidence="3">Myb-like DNA-binding domain-containing protein</fullName>
    </submittedName>
    <submittedName>
        <fullName evidence="4">Myb-like_DNA-binding domain-containing protein</fullName>
    </submittedName>
</protein>
<dbReference type="Gene3D" id="1.10.10.60">
    <property type="entry name" value="Homeodomain-like"/>
    <property type="match status" value="1"/>
</dbReference>
<evidence type="ECO:0000259" key="1">
    <source>
        <dbReference type="PROSITE" id="PS50090"/>
    </source>
</evidence>
<evidence type="ECO:0000313" key="5">
    <source>
        <dbReference type="Proteomes" id="UP001642409"/>
    </source>
</evidence>
<dbReference type="InterPro" id="IPR009057">
    <property type="entry name" value="Homeodomain-like_sf"/>
</dbReference>
<dbReference type="PROSITE" id="PS50090">
    <property type="entry name" value="MYB_LIKE"/>
    <property type="match status" value="1"/>
</dbReference>
<organism evidence="3">
    <name type="scientific">Hexamita inflata</name>
    <dbReference type="NCBI Taxonomy" id="28002"/>
    <lineage>
        <taxon>Eukaryota</taxon>
        <taxon>Metamonada</taxon>
        <taxon>Diplomonadida</taxon>
        <taxon>Hexamitidae</taxon>
        <taxon>Hexamitinae</taxon>
        <taxon>Hexamita</taxon>
    </lineage>
</organism>
<reference evidence="4 5" key="2">
    <citation type="submission" date="2024-07" db="EMBL/GenBank/DDBJ databases">
        <authorList>
            <person name="Akdeniz Z."/>
        </authorList>
    </citation>
    <scope>NUCLEOTIDE SEQUENCE [LARGE SCALE GENOMIC DNA]</scope>
</reference>
<sequence>MQKRIAWTQSEIQQLVQLTENNRVANKQIKWDLVAEQIPTRSASQCKSYYANVLKKNMDVEIRQNHMWNRVEILALWVFCVIHNKDFNLIQQNFMSKFTVKQISSQYVQIARKQQQMYSLFKKILSDPNQVQTISEADFKMQWWILRMVIRRMKMINVRILQRVNDEIPETKYSLDLAELPAMTAFFLDIDPQDLISTYQAEEIRRGLDKEPFYIPQDKENFMK</sequence>
<dbReference type="EMBL" id="CATOUU010000641">
    <property type="protein sequence ID" value="CAI9936715.1"/>
    <property type="molecule type" value="Genomic_DNA"/>
</dbReference>
<evidence type="ECO:0000313" key="4">
    <source>
        <dbReference type="EMBL" id="CAL6108615.1"/>
    </source>
</evidence>
<dbReference type="EMBL" id="CAXDID020000654">
    <property type="protein sequence ID" value="CAL6108615.1"/>
    <property type="molecule type" value="Genomic_DNA"/>
</dbReference>
<evidence type="ECO:0000313" key="3">
    <source>
        <dbReference type="EMBL" id="CAI9936715.1"/>
    </source>
</evidence>
<feature type="domain" description="HTH myb-type" evidence="2">
    <location>
        <begin position="1"/>
        <end position="58"/>
    </location>
</feature>
<dbReference type="InterPro" id="IPR017930">
    <property type="entry name" value="Myb_dom"/>
</dbReference>
<dbReference type="Proteomes" id="UP001642409">
    <property type="component" value="Unassembled WGS sequence"/>
</dbReference>
<dbReference type="SUPFAM" id="SSF46689">
    <property type="entry name" value="Homeodomain-like"/>
    <property type="match status" value="1"/>
</dbReference>
<dbReference type="Pfam" id="PF00249">
    <property type="entry name" value="Myb_DNA-binding"/>
    <property type="match status" value="1"/>
</dbReference>
<feature type="domain" description="Myb-like" evidence="1">
    <location>
        <begin position="1"/>
        <end position="54"/>
    </location>
</feature>
<dbReference type="SMART" id="SM00717">
    <property type="entry name" value="SANT"/>
    <property type="match status" value="1"/>
</dbReference>
<name>A0AA86U063_9EUKA</name>
<accession>A0AA86U063</accession>
<reference evidence="3" key="1">
    <citation type="submission" date="2023-06" db="EMBL/GenBank/DDBJ databases">
        <authorList>
            <person name="Kurt Z."/>
        </authorList>
    </citation>
    <scope>NUCLEOTIDE SEQUENCE</scope>
</reference>